<comment type="caution">
    <text evidence="1">The sequence shown here is derived from an EMBL/GenBank/DDBJ whole genome shotgun (WGS) entry which is preliminary data.</text>
</comment>
<evidence type="ECO:0000313" key="1">
    <source>
        <dbReference type="EMBL" id="MFD2422718.1"/>
    </source>
</evidence>
<sequence length="499" mass="56051">MIILDNMTLQGAARALSRWQPDLWGTRSKKHRNADKWDYAYSDDLRMTADILALAQLVQSIVLYDEVGVGPYGTPSWAKTRPWLELEPPNELDGVAGLLTVLDRGYDHQSLITKTALRAQEHTRTEDFRDYIRTLEDQDALGAYLRISNGYFGTGFSDELLCGDSTDQTIFHLMDNAEKNTRNRAGILARLLTAGGRGWGKSTTKAARRERELDYQSDVDITLHPFDLTQVESGDFYEKVTAGLDLVRNIAATYYYDRLAAHAKSAYAPHPLRVRFVEYRAPDELSPADLVRRMEERRAGNVRSARQKIARTSCGGEDLVEVRLPLFLAAVLTESAEPEDVVAQALHLRDSPPARRLRAWFEETGELCRSGGLGIDQLTARVQELEKALDTWWSSGQRHDPKATIGKITIGLTAWPPAIQAQAQDVSLVLPRLGRRRPRTFRLLYDLAQISRDNLSLAPELGRVLGSDAADAWRRCAGIFEQIETGRTRNCQQESVDAD</sequence>
<accession>A0ABW5G5X5</accession>
<proteinExistence type="predicted"/>
<keyword evidence="2" id="KW-1185">Reference proteome</keyword>
<evidence type="ECO:0000313" key="2">
    <source>
        <dbReference type="Proteomes" id="UP001597417"/>
    </source>
</evidence>
<dbReference type="RefSeq" id="WP_378271954.1">
    <property type="nucleotide sequence ID" value="NZ_JBHUKR010000032.1"/>
</dbReference>
<name>A0ABW5G5X5_9PSEU</name>
<protein>
    <submittedName>
        <fullName evidence="1">Uncharacterized protein</fullName>
    </submittedName>
</protein>
<dbReference type="EMBL" id="JBHUKR010000032">
    <property type="protein sequence ID" value="MFD2422718.1"/>
    <property type="molecule type" value="Genomic_DNA"/>
</dbReference>
<dbReference type="Proteomes" id="UP001597417">
    <property type="component" value="Unassembled WGS sequence"/>
</dbReference>
<organism evidence="1 2">
    <name type="scientific">Amycolatopsis pigmentata</name>
    <dbReference type="NCBI Taxonomy" id="450801"/>
    <lineage>
        <taxon>Bacteria</taxon>
        <taxon>Bacillati</taxon>
        <taxon>Actinomycetota</taxon>
        <taxon>Actinomycetes</taxon>
        <taxon>Pseudonocardiales</taxon>
        <taxon>Pseudonocardiaceae</taxon>
        <taxon>Amycolatopsis</taxon>
    </lineage>
</organism>
<reference evidence="2" key="1">
    <citation type="journal article" date="2019" name="Int. J. Syst. Evol. Microbiol.">
        <title>The Global Catalogue of Microorganisms (GCM) 10K type strain sequencing project: providing services to taxonomists for standard genome sequencing and annotation.</title>
        <authorList>
            <consortium name="The Broad Institute Genomics Platform"/>
            <consortium name="The Broad Institute Genome Sequencing Center for Infectious Disease"/>
            <person name="Wu L."/>
            <person name="Ma J."/>
        </authorList>
    </citation>
    <scope>NUCLEOTIDE SEQUENCE [LARGE SCALE GENOMIC DNA]</scope>
    <source>
        <strain evidence="2">CGMCC 4.7645</strain>
    </source>
</reference>
<gene>
    <name evidence="1" type="ORF">ACFSXZ_40990</name>
</gene>